<evidence type="ECO:0000256" key="2">
    <source>
        <dbReference type="ARBA" id="ARBA00022448"/>
    </source>
</evidence>
<keyword evidence="7" id="KW-1185">Reference proteome</keyword>
<reference evidence="6 7" key="1">
    <citation type="submission" date="2019-11" db="EMBL/GenBank/DDBJ databases">
        <title>Whole-genome sequence of a the green, strictly anaerobic photosynthetic bacterium Heliobacillus mobilis DSM 6151.</title>
        <authorList>
            <person name="Kyndt J.A."/>
            <person name="Meyer T.E."/>
        </authorList>
    </citation>
    <scope>NUCLEOTIDE SEQUENCE [LARGE SCALE GENOMIC DNA]</scope>
    <source>
        <strain evidence="6 7">DSM 6151</strain>
    </source>
</reference>
<comment type="similarity">
    <text evidence="1">Belongs to the ABC transporter superfamily.</text>
</comment>
<dbReference type="EMBL" id="WNKU01000007">
    <property type="protein sequence ID" value="MTV48917.1"/>
    <property type="molecule type" value="Genomic_DNA"/>
</dbReference>
<dbReference type="InterPro" id="IPR017871">
    <property type="entry name" value="ABC_transporter-like_CS"/>
</dbReference>
<dbReference type="Gene3D" id="3.40.50.300">
    <property type="entry name" value="P-loop containing nucleotide triphosphate hydrolases"/>
    <property type="match status" value="1"/>
</dbReference>
<dbReference type="InterPro" id="IPR003439">
    <property type="entry name" value="ABC_transporter-like_ATP-bd"/>
</dbReference>
<evidence type="ECO:0000256" key="4">
    <source>
        <dbReference type="ARBA" id="ARBA00022840"/>
    </source>
</evidence>
<keyword evidence="4 6" id="KW-0067">ATP-binding</keyword>
<evidence type="ECO:0000256" key="1">
    <source>
        <dbReference type="ARBA" id="ARBA00005417"/>
    </source>
</evidence>
<keyword evidence="3" id="KW-0547">Nucleotide-binding</keyword>
<evidence type="ECO:0000256" key="3">
    <source>
        <dbReference type="ARBA" id="ARBA00022741"/>
    </source>
</evidence>
<gene>
    <name evidence="6" type="ORF">GJ688_07965</name>
</gene>
<protein>
    <submittedName>
        <fullName evidence="6">ATP-binding cassette domain-containing protein</fullName>
    </submittedName>
</protein>
<dbReference type="Proteomes" id="UP000430670">
    <property type="component" value="Unassembled WGS sequence"/>
</dbReference>
<proteinExistence type="inferred from homology"/>
<sequence>MLAIETEKLTKTYSGRGGCRDISLAVPQGTVFGLLGPNGAGKSTLVKMLVGLLHATSGQGCILGRPFTDLSVRRKVGFLPENFRYHDWLTGEDLLRFHGALFGLSSAEVRARIPVVLGQVGMTEQASQRVGRYSKGMQQRIGLAVALLPDPELLFLDEPTSALDPIGRKEVRELLERLKGQGKTVFLNSHLLSELETLCDQIAIIKQGRLVYQGDWRELARHSYQTRVVVGDVIPSQLTGAGEAGFQLLSQRRLGLGSGLEAAARSEGGSATDRLRHELLFHIPEQYFIPKLVQSLVASGIDIFEVTPQEDSLEKLFLQLVTQEEGPSQ</sequence>
<name>A0A6I3SK25_HELMO</name>
<evidence type="ECO:0000259" key="5">
    <source>
        <dbReference type="PROSITE" id="PS50893"/>
    </source>
</evidence>
<dbReference type="InterPro" id="IPR003593">
    <property type="entry name" value="AAA+_ATPase"/>
</dbReference>
<dbReference type="GO" id="GO:0016887">
    <property type="term" value="F:ATP hydrolysis activity"/>
    <property type="evidence" value="ECO:0007669"/>
    <property type="project" value="InterPro"/>
</dbReference>
<dbReference type="Pfam" id="PF00005">
    <property type="entry name" value="ABC_tran"/>
    <property type="match status" value="1"/>
</dbReference>
<comment type="caution">
    <text evidence="6">The sequence shown here is derived from an EMBL/GenBank/DDBJ whole genome shotgun (WGS) entry which is preliminary data.</text>
</comment>
<evidence type="ECO:0000313" key="7">
    <source>
        <dbReference type="Proteomes" id="UP000430670"/>
    </source>
</evidence>
<evidence type="ECO:0000313" key="6">
    <source>
        <dbReference type="EMBL" id="MTV48917.1"/>
    </source>
</evidence>
<accession>A0A6I3SK25</accession>
<dbReference type="RefSeq" id="WP_155476020.1">
    <property type="nucleotide sequence ID" value="NZ_WNKU01000007.1"/>
</dbReference>
<dbReference type="SUPFAM" id="SSF52540">
    <property type="entry name" value="P-loop containing nucleoside triphosphate hydrolases"/>
    <property type="match status" value="1"/>
</dbReference>
<feature type="domain" description="ABC transporter" evidence="5">
    <location>
        <begin position="4"/>
        <end position="232"/>
    </location>
</feature>
<dbReference type="AlphaFoldDB" id="A0A6I3SK25"/>
<dbReference type="InterPro" id="IPR027417">
    <property type="entry name" value="P-loop_NTPase"/>
</dbReference>
<dbReference type="SMART" id="SM00382">
    <property type="entry name" value="AAA"/>
    <property type="match status" value="1"/>
</dbReference>
<dbReference type="CDD" id="cd03230">
    <property type="entry name" value="ABC_DR_subfamily_A"/>
    <property type="match status" value="1"/>
</dbReference>
<keyword evidence="2" id="KW-0813">Transport</keyword>
<organism evidence="6 7">
    <name type="scientific">Heliobacterium mobile</name>
    <name type="common">Heliobacillus mobilis</name>
    <dbReference type="NCBI Taxonomy" id="28064"/>
    <lineage>
        <taxon>Bacteria</taxon>
        <taxon>Bacillati</taxon>
        <taxon>Bacillota</taxon>
        <taxon>Clostridia</taxon>
        <taxon>Eubacteriales</taxon>
        <taxon>Heliobacteriaceae</taxon>
        <taxon>Heliobacterium</taxon>
    </lineage>
</organism>
<dbReference type="PANTHER" id="PTHR43335:SF4">
    <property type="entry name" value="ABC TRANSPORTER, ATP-BINDING PROTEIN"/>
    <property type="match status" value="1"/>
</dbReference>
<dbReference type="PANTHER" id="PTHR43335">
    <property type="entry name" value="ABC TRANSPORTER, ATP-BINDING PROTEIN"/>
    <property type="match status" value="1"/>
</dbReference>
<dbReference type="OrthoDB" id="9775135at2"/>
<dbReference type="GO" id="GO:0005524">
    <property type="term" value="F:ATP binding"/>
    <property type="evidence" value="ECO:0007669"/>
    <property type="project" value="UniProtKB-KW"/>
</dbReference>
<dbReference type="PROSITE" id="PS50893">
    <property type="entry name" value="ABC_TRANSPORTER_2"/>
    <property type="match status" value="1"/>
</dbReference>
<dbReference type="PROSITE" id="PS00211">
    <property type="entry name" value="ABC_TRANSPORTER_1"/>
    <property type="match status" value="1"/>
</dbReference>